<dbReference type="GO" id="GO:0005886">
    <property type="term" value="C:plasma membrane"/>
    <property type="evidence" value="ECO:0007669"/>
    <property type="project" value="UniProtKB-SubCell"/>
</dbReference>
<feature type="transmembrane region" description="Helical" evidence="7">
    <location>
        <begin position="179"/>
        <end position="198"/>
    </location>
</feature>
<dbReference type="EMBL" id="CP068053">
    <property type="protein sequence ID" value="QQT02193.1"/>
    <property type="molecule type" value="Genomic_DNA"/>
</dbReference>
<proteinExistence type="inferred from homology"/>
<evidence type="ECO:0000313" key="8">
    <source>
        <dbReference type="EMBL" id="QQT02193.1"/>
    </source>
</evidence>
<comment type="similarity">
    <text evidence="2">Belongs to the UPF0324 family.</text>
</comment>
<evidence type="ECO:0000256" key="2">
    <source>
        <dbReference type="ARBA" id="ARBA00007977"/>
    </source>
</evidence>
<feature type="transmembrane region" description="Helical" evidence="7">
    <location>
        <begin position="150"/>
        <end position="172"/>
    </location>
</feature>
<feature type="transmembrane region" description="Helical" evidence="7">
    <location>
        <begin position="35"/>
        <end position="54"/>
    </location>
</feature>
<keyword evidence="3" id="KW-1003">Cell membrane</keyword>
<dbReference type="PANTHER" id="PTHR30106:SF2">
    <property type="entry name" value="UPF0324 INNER MEMBRANE PROTEIN YEIH"/>
    <property type="match status" value="1"/>
</dbReference>
<feature type="transmembrane region" description="Helical" evidence="7">
    <location>
        <begin position="210"/>
        <end position="230"/>
    </location>
</feature>
<gene>
    <name evidence="8" type="ORF">I6J18_10305</name>
</gene>
<evidence type="ECO:0000256" key="6">
    <source>
        <dbReference type="ARBA" id="ARBA00023136"/>
    </source>
</evidence>
<reference evidence="8 9" key="1">
    <citation type="submission" date="2021-01" db="EMBL/GenBank/DDBJ databases">
        <title>FDA dAtabase for Regulatory Grade micrObial Sequences (FDA-ARGOS): Supporting development and validation of Infectious Disease Dx tests.</title>
        <authorList>
            <person name="Nelson B."/>
            <person name="Plummer A."/>
            <person name="Tallon L."/>
            <person name="Sadzewicz L."/>
            <person name="Zhao X."/>
            <person name="Boylan J."/>
            <person name="Ott S."/>
            <person name="Bowen H."/>
            <person name="Vavikolanu K."/>
            <person name="Mehta A."/>
            <person name="Aluvathingal J."/>
            <person name="Nadendla S."/>
            <person name="Myers T."/>
            <person name="Yan Y."/>
            <person name="Sichtig H."/>
        </authorList>
    </citation>
    <scope>NUCLEOTIDE SEQUENCE [LARGE SCALE GENOMIC DNA]</scope>
    <source>
        <strain evidence="8 9">FDAARGOS_1161</strain>
    </source>
</reference>
<dbReference type="KEGG" id="ppsr:I6J18_10305"/>
<protein>
    <submittedName>
        <fullName evidence="8">Sulfate exporter family transporter</fullName>
    </submittedName>
</protein>
<keyword evidence="5 7" id="KW-1133">Transmembrane helix</keyword>
<feature type="transmembrane region" description="Helical" evidence="7">
    <location>
        <begin position="250"/>
        <end position="268"/>
    </location>
</feature>
<evidence type="ECO:0000256" key="5">
    <source>
        <dbReference type="ARBA" id="ARBA00022989"/>
    </source>
</evidence>
<name>A0A974NQT3_PERPY</name>
<dbReference type="PANTHER" id="PTHR30106">
    <property type="entry name" value="INNER MEMBRANE PROTEIN YEIH-RELATED"/>
    <property type="match status" value="1"/>
</dbReference>
<dbReference type="Proteomes" id="UP000595254">
    <property type="component" value="Chromosome"/>
</dbReference>
<keyword evidence="9" id="KW-1185">Reference proteome</keyword>
<dbReference type="RefSeq" id="WP_040372265.1">
    <property type="nucleotide sequence ID" value="NZ_CP068053.1"/>
</dbReference>
<feature type="transmembrane region" description="Helical" evidence="7">
    <location>
        <begin position="66"/>
        <end position="85"/>
    </location>
</feature>
<evidence type="ECO:0000256" key="1">
    <source>
        <dbReference type="ARBA" id="ARBA00004651"/>
    </source>
</evidence>
<feature type="transmembrane region" description="Helical" evidence="7">
    <location>
        <begin position="306"/>
        <end position="328"/>
    </location>
</feature>
<evidence type="ECO:0000256" key="3">
    <source>
        <dbReference type="ARBA" id="ARBA00022475"/>
    </source>
</evidence>
<sequence length="329" mass="34682">MGNQLRKIGPGLLVCMIIGTGSLFAGEWFPNLGAGSIAILSGIILGNLGVSKYSRLDAGTKFSESTLLYTAIILLGATVSFQAIAAIGWNGALFILLIMMSTVTAALWMGKRMGLPEDFRMLMAGGNAVCGSSAIAAVAPAIGADEKQKGLAITMVNLTGTILMLVLPWLVGLLYSDRILPSSALIGGVLQSVGQVVASGSMVSEEVKDQASIFKIVRILLLAGVISLLVSLRGKKQPSVQRTKWYTIPWYIKGFFILCTINTCLALPELLELSMKKTGNFLEITALAGIGLRVKFADLIAQGAKAGLYTVLLASCQLAAAVILILLLF</sequence>
<comment type="subcellular location">
    <subcellularLocation>
        <location evidence="1">Cell membrane</location>
        <topology evidence="1">Multi-pass membrane protein</topology>
    </subcellularLocation>
</comment>
<evidence type="ECO:0000256" key="4">
    <source>
        <dbReference type="ARBA" id="ARBA00022692"/>
    </source>
</evidence>
<accession>A0A974NQT3</accession>
<feature type="transmembrane region" description="Helical" evidence="7">
    <location>
        <begin position="122"/>
        <end position="144"/>
    </location>
</feature>
<keyword evidence="4 7" id="KW-0812">Transmembrane</keyword>
<organism evidence="8 9">
    <name type="scientific">Peribacillus psychrosaccharolyticus</name>
    <name type="common">Bacillus psychrosaccharolyticus</name>
    <dbReference type="NCBI Taxonomy" id="1407"/>
    <lineage>
        <taxon>Bacteria</taxon>
        <taxon>Bacillati</taxon>
        <taxon>Bacillota</taxon>
        <taxon>Bacilli</taxon>
        <taxon>Bacillales</taxon>
        <taxon>Bacillaceae</taxon>
        <taxon>Peribacillus</taxon>
    </lineage>
</organism>
<feature type="transmembrane region" description="Helical" evidence="7">
    <location>
        <begin position="12"/>
        <end position="29"/>
    </location>
</feature>
<dbReference type="InterPro" id="IPR018383">
    <property type="entry name" value="UPF0324_pro"/>
</dbReference>
<dbReference type="Pfam" id="PF03601">
    <property type="entry name" value="Cons_hypoth698"/>
    <property type="match status" value="1"/>
</dbReference>
<dbReference type="AlphaFoldDB" id="A0A974NQT3"/>
<evidence type="ECO:0000313" key="9">
    <source>
        <dbReference type="Proteomes" id="UP000595254"/>
    </source>
</evidence>
<feature type="transmembrane region" description="Helical" evidence="7">
    <location>
        <begin position="91"/>
        <end position="110"/>
    </location>
</feature>
<keyword evidence="6 7" id="KW-0472">Membrane</keyword>
<evidence type="ECO:0000256" key="7">
    <source>
        <dbReference type="SAM" id="Phobius"/>
    </source>
</evidence>